<gene>
    <name evidence="2" type="ORF">J2W56_005502</name>
</gene>
<feature type="chain" id="PRO_5047060804" description="Lipoprotein LprG" evidence="1">
    <location>
        <begin position="24"/>
        <end position="198"/>
    </location>
</feature>
<comment type="caution">
    <text evidence="2">The sequence shown here is derived from an EMBL/GenBank/DDBJ whole genome shotgun (WGS) entry which is preliminary data.</text>
</comment>
<protein>
    <recommendedName>
        <fullName evidence="4">Lipoprotein LprG</fullName>
    </recommendedName>
</protein>
<reference evidence="2 3" key="1">
    <citation type="submission" date="2023-07" db="EMBL/GenBank/DDBJ databases">
        <title>Sorghum-associated microbial communities from plants grown in Nebraska, USA.</title>
        <authorList>
            <person name="Schachtman D."/>
        </authorList>
    </citation>
    <scope>NUCLEOTIDE SEQUENCE [LARGE SCALE GENOMIC DNA]</scope>
    <source>
        <strain evidence="2 3">4272</strain>
    </source>
</reference>
<name>A0ABU1XMF8_9NOCA</name>
<sequence>MITIGAASVAVVMCPTGAGVAGAAEDLPAVGTEITKSMAAPDSALLVRGEESYKVAFTGALSQRVQADPDDPDNSVRLKNTGFKVAGTAEVETDDGFVVTLEMNDVDTEANSTLKRVGQSPAVYEETDTISFRAVIESGDEPLVLVSKAPMVLTAQLTQFPPDKVRYQLQSPVDLVDLENPDQVVAQLETFPVECGTA</sequence>
<dbReference type="Proteomes" id="UP001251217">
    <property type="component" value="Unassembled WGS sequence"/>
</dbReference>
<dbReference type="EMBL" id="JAVDWW010000010">
    <property type="protein sequence ID" value="MDR7171741.1"/>
    <property type="molecule type" value="Genomic_DNA"/>
</dbReference>
<feature type="signal peptide" evidence="1">
    <location>
        <begin position="1"/>
        <end position="23"/>
    </location>
</feature>
<organism evidence="2 3">
    <name type="scientific">Nocardia kruczakiae</name>
    <dbReference type="NCBI Taxonomy" id="261477"/>
    <lineage>
        <taxon>Bacteria</taxon>
        <taxon>Bacillati</taxon>
        <taxon>Actinomycetota</taxon>
        <taxon>Actinomycetes</taxon>
        <taxon>Mycobacteriales</taxon>
        <taxon>Nocardiaceae</taxon>
        <taxon>Nocardia</taxon>
    </lineage>
</organism>
<keyword evidence="3" id="KW-1185">Reference proteome</keyword>
<evidence type="ECO:0000313" key="2">
    <source>
        <dbReference type="EMBL" id="MDR7171741.1"/>
    </source>
</evidence>
<proteinExistence type="predicted"/>
<accession>A0ABU1XMF8</accession>
<evidence type="ECO:0008006" key="4">
    <source>
        <dbReference type="Google" id="ProtNLM"/>
    </source>
</evidence>
<evidence type="ECO:0000256" key="1">
    <source>
        <dbReference type="SAM" id="SignalP"/>
    </source>
</evidence>
<dbReference type="RefSeq" id="WP_310406659.1">
    <property type="nucleotide sequence ID" value="NZ_JAVDWW010000010.1"/>
</dbReference>
<evidence type="ECO:0000313" key="3">
    <source>
        <dbReference type="Proteomes" id="UP001251217"/>
    </source>
</evidence>
<keyword evidence="1" id="KW-0732">Signal</keyword>